<evidence type="ECO:0000256" key="1">
    <source>
        <dbReference type="ARBA" id="ARBA00007577"/>
    </source>
</evidence>
<evidence type="ECO:0000256" key="5">
    <source>
        <dbReference type="ARBA" id="ARBA00022741"/>
    </source>
</evidence>
<feature type="domain" description="ABC transporter" evidence="12">
    <location>
        <begin position="369"/>
        <end position="605"/>
    </location>
</feature>
<dbReference type="CDD" id="cd18578">
    <property type="entry name" value="ABC_6TM_Pgp_ABCB1_D2_like"/>
    <property type="match status" value="1"/>
</dbReference>
<feature type="transmembrane region" description="Helical" evidence="11">
    <location>
        <begin position="31"/>
        <end position="52"/>
    </location>
</feature>
<dbReference type="CDD" id="cd18577">
    <property type="entry name" value="ABC_6TM_Pgp_ABCB1_D1_like"/>
    <property type="match status" value="1"/>
</dbReference>
<evidence type="ECO:0000256" key="8">
    <source>
        <dbReference type="ARBA" id="ARBA00023136"/>
    </source>
</evidence>
<keyword evidence="6" id="KW-0067">ATP-binding</keyword>
<organism evidence="14 15">
    <name type="scientific">Hibiscus sabdariffa</name>
    <name type="common">roselle</name>
    <dbReference type="NCBI Taxonomy" id="183260"/>
    <lineage>
        <taxon>Eukaryota</taxon>
        <taxon>Viridiplantae</taxon>
        <taxon>Streptophyta</taxon>
        <taxon>Embryophyta</taxon>
        <taxon>Tracheophyta</taxon>
        <taxon>Spermatophyta</taxon>
        <taxon>Magnoliopsida</taxon>
        <taxon>eudicotyledons</taxon>
        <taxon>Gunneridae</taxon>
        <taxon>Pentapetalae</taxon>
        <taxon>rosids</taxon>
        <taxon>malvids</taxon>
        <taxon>Malvales</taxon>
        <taxon>Malvaceae</taxon>
        <taxon>Malvoideae</taxon>
        <taxon>Hibiscus</taxon>
    </lineage>
</organism>
<comment type="similarity">
    <text evidence="1">Belongs to the ABC transporter superfamily. ABCB family. Multidrug resistance exporter (TC 3.A.1.201) subfamily.</text>
</comment>
<dbReference type="PANTHER" id="PTHR45136:SF2">
    <property type="entry name" value="ABC TRANSPORTER DOMAIN-CONTAINING PROTEIN"/>
    <property type="match status" value="1"/>
</dbReference>
<evidence type="ECO:0000259" key="13">
    <source>
        <dbReference type="PROSITE" id="PS50929"/>
    </source>
</evidence>
<accession>A0ABR2TLN1</accession>
<keyword evidence="7 11" id="KW-1133">Transmembrane helix</keyword>
<evidence type="ECO:0000259" key="12">
    <source>
        <dbReference type="PROSITE" id="PS50893"/>
    </source>
</evidence>
<dbReference type="InterPro" id="IPR003439">
    <property type="entry name" value="ABC_transporter-like_ATP-bd"/>
</dbReference>
<dbReference type="SMART" id="SM00382">
    <property type="entry name" value="AAA"/>
    <property type="match status" value="2"/>
</dbReference>
<dbReference type="Pfam" id="PF00664">
    <property type="entry name" value="ABC_membrane"/>
    <property type="match status" value="2"/>
</dbReference>
<dbReference type="CDD" id="cd03249">
    <property type="entry name" value="ABC_MTABC3_MDL1_MDL2"/>
    <property type="match status" value="2"/>
</dbReference>
<dbReference type="PANTHER" id="PTHR45136">
    <property type="entry name" value="ABC TRANSPORTER DOMAIN-CONTAINING PROTEIN"/>
    <property type="match status" value="1"/>
</dbReference>
<evidence type="ECO:0000256" key="3">
    <source>
        <dbReference type="ARBA" id="ARBA00022692"/>
    </source>
</evidence>
<feature type="domain" description="ABC transmembrane type-1" evidence="13">
    <location>
        <begin position="694"/>
        <end position="980"/>
    </location>
</feature>
<evidence type="ECO:0000256" key="4">
    <source>
        <dbReference type="ARBA" id="ARBA00022737"/>
    </source>
</evidence>
<feature type="domain" description="ABC transmembrane type-1" evidence="13">
    <location>
        <begin position="44"/>
        <end position="324"/>
    </location>
</feature>
<keyword evidence="4" id="KW-0677">Repeat</keyword>
<feature type="transmembrane region" description="Helical" evidence="11">
    <location>
        <begin position="700"/>
        <end position="722"/>
    </location>
</feature>
<feature type="transmembrane region" description="Helical" evidence="11">
    <location>
        <begin position="734"/>
        <end position="757"/>
    </location>
</feature>
<dbReference type="PROSITE" id="PS50893">
    <property type="entry name" value="ABC_TRANSPORTER_2"/>
    <property type="match status" value="2"/>
</dbReference>
<gene>
    <name evidence="14" type="ORF">V6N11_023226</name>
</gene>
<keyword evidence="5" id="KW-0547">Nucleotide-binding</keyword>
<dbReference type="InterPro" id="IPR036640">
    <property type="entry name" value="ABC1_TM_sf"/>
</dbReference>
<evidence type="ECO:0000256" key="7">
    <source>
        <dbReference type="ARBA" id="ARBA00022989"/>
    </source>
</evidence>
<protein>
    <submittedName>
        <fullName evidence="14">Uncharacterized protein</fullName>
    </submittedName>
</protein>
<evidence type="ECO:0000256" key="2">
    <source>
        <dbReference type="ARBA" id="ARBA00022448"/>
    </source>
</evidence>
<sequence>MEEEKQNAMEDNKTMSSNDVKKEKHGSIRSIFMYADGVDIWFMVAGFIGAVAEGSALPLMSYLVGHTFNKVGGAGSASSLDLLTHNVNKIALYMILIACGGCVGCFLKGYCWTRTSERQTSRMRTRYLKAVLRQDVGYFDFNETSTAEVVTTVSNDSLIIQDVISEKVPNLLTTGAAVIGSYLVSFLILWRLALVIFPFFILLAVPSLIYGRILLSLARKIRVEYNKASTVAEQAISSIRTVYAFVGENKTTAEYSAALQGSLKLGLRQGLAKGLANGSHGIVFAVWAFIIYYGSRMVMYHGAKGGTIFTVGTCITVGGQELGNSLSDLKPLFEACAAAERINEMIRRVPKIDLENLVGETLDNVLGEFEFKQVEFAYPSRPKSIIFKNFCLKIPAEKTVALVGSSGSGKSTVISLLQRFYDPLVGDILLDGVSIKKLQLKWLRSQMGLVSQEPTLFSTTIKENILFGNEEAGMEEVTEAAKASNAHNFISQLPLGYDTQVGERGVQMSGGQKQRIAIARAIIKAPKILLLDEATSALDSESELIVQEALAKASIGRTTIIVAHRLSTIRHADLIAVVQDGHVIEIGSHDELMVNEKGFYPMLVQLQQTEQAKVVEECNKKLPVLNDSCITNMEFDIASSRRVSLGSRTSSTNFAATNHDSLDEEMKVEDKKLSTPSFRRLLALNLPEWKQATIGCLSAILFGAVQPLSAFTTGSMVSMFFLTDHGEIKEKTKVYALAFLGFSLFSLISNIILHYNFTYMGEHLTKRIRERLLSKILTFEVGWFDQDGNSSGPVCARLEKDASAVRSLIGDGVSFLVQTISCVTLACALGLFIAWRLAVVMMVVQPLTILCIYARIALLKRMSRKATEAQQESSMLATEAVSNHKTITAFLSQDRILKMLRKSHESPRKENVRQSWLAGLGLGLSRLLMSSIIAFDFWYGGKLVSQGHITSKALIETYLTLLNTGFFIAKAASMTSDWAKSVEVVGSLFDITDRPTRIEPDDSDGYVTENITGQVEICDIDFAYPARPNMIILKDFSIRIEGGKSTALVGQSGSGKSTVISLIERFYDPLKGVVKIDGRDIRLYNLRSLRKHIALVSQEPALFSGTIRENILYVASDKTNESEMIEAAKAANAHDFIAGLADGYDTWCGDRGVQLSGGQKQRIAIARAILRNPTMLLLDEATSALDGKSERVVQEALERVMVGRTSVVVAHRLSTIQNCDVIVVLDKGKVVEKGNHSSLLAMGPTGAYYSLVNLQSRTHDST</sequence>
<evidence type="ECO:0000256" key="9">
    <source>
        <dbReference type="ARBA" id="ARBA00023180"/>
    </source>
</evidence>
<dbReference type="Pfam" id="PF00005">
    <property type="entry name" value="ABC_tran"/>
    <property type="match status" value="2"/>
</dbReference>
<dbReference type="InterPro" id="IPR011527">
    <property type="entry name" value="ABC1_TM_dom"/>
</dbReference>
<evidence type="ECO:0000256" key="6">
    <source>
        <dbReference type="ARBA" id="ARBA00022840"/>
    </source>
</evidence>
<evidence type="ECO:0000313" key="15">
    <source>
        <dbReference type="Proteomes" id="UP001396334"/>
    </source>
</evidence>
<feature type="transmembrane region" description="Helical" evidence="11">
    <location>
        <begin position="833"/>
        <end position="856"/>
    </location>
</feature>
<feature type="transmembrane region" description="Helical" evidence="11">
    <location>
        <begin position="274"/>
        <end position="294"/>
    </location>
</feature>
<dbReference type="EMBL" id="JBBPBN010000005">
    <property type="protein sequence ID" value="KAK9038351.1"/>
    <property type="molecule type" value="Genomic_DNA"/>
</dbReference>
<keyword evidence="9" id="KW-0325">Glycoprotein</keyword>
<feature type="region of interest" description="Disordered" evidence="10">
    <location>
        <begin position="1"/>
        <end position="21"/>
    </location>
</feature>
<feature type="transmembrane region" description="Helical" evidence="11">
    <location>
        <begin position="90"/>
        <end position="113"/>
    </location>
</feature>
<dbReference type="Proteomes" id="UP001396334">
    <property type="component" value="Unassembled WGS sequence"/>
</dbReference>
<evidence type="ECO:0000256" key="10">
    <source>
        <dbReference type="SAM" id="MobiDB-lite"/>
    </source>
</evidence>
<name>A0ABR2TLN1_9ROSI</name>
<keyword evidence="2" id="KW-0813">Transport</keyword>
<reference evidence="14 15" key="1">
    <citation type="journal article" date="2024" name="G3 (Bethesda)">
        <title>Genome assembly of Hibiscus sabdariffa L. provides insights into metabolisms of medicinal natural products.</title>
        <authorList>
            <person name="Kim T."/>
        </authorList>
    </citation>
    <scope>NUCLEOTIDE SEQUENCE [LARGE SCALE GENOMIC DNA]</scope>
    <source>
        <strain evidence="14">TK-2024</strain>
        <tissue evidence="14">Old leaves</tissue>
    </source>
</reference>
<feature type="domain" description="ABC transporter" evidence="12">
    <location>
        <begin position="1015"/>
        <end position="1252"/>
    </location>
</feature>
<proteinExistence type="inferred from homology"/>
<dbReference type="InterPro" id="IPR017871">
    <property type="entry name" value="ABC_transporter-like_CS"/>
</dbReference>
<evidence type="ECO:0000313" key="14">
    <source>
        <dbReference type="EMBL" id="KAK9038351.1"/>
    </source>
</evidence>
<dbReference type="PROSITE" id="PS50929">
    <property type="entry name" value="ABC_TM1F"/>
    <property type="match status" value="2"/>
</dbReference>
<keyword evidence="3 11" id="KW-0812">Transmembrane</keyword>
<dbReference type="InterPro" id="IPR003593">
    <property type="entry name" value="AAA+_ATPase"/>
</dbReference>
<dbReference type="SUPFAM" id="SSF52540">
    <property type="entry name" value="P-loop containing nucleoside triphosphate hydrolases"/>
    <property type="match status" value="2"/>
</dbReference>
<dbReference type="Gene3D" id="1.20.1560.10">
    <property type="entry name" value="ABC transporter type 1, transmembrane domain"/>
    <property type="match status" value="2"/>
</dbReference>
<dbReference type="Gene3D" id="3.40.50.300">
    <property type="entry name" value="P-loop containing nucleotide triphosphate hydrolases"/>
    <property type="match status" value="2"/>
</dbReference>
<evidence type="ECO:0000256" key="11">
    <source>
        <dbReference type="SAM" id="Phobius"/>
    </source>
</evidence>
<keyword evidence="15" id="KW-1185">Reference proteome</keyword>
<dbReference type="InterPro" id="IPR027417">
    <property type="entry name" value="P-loop_NTPase"/>
</dbReference>
<feature type="transmembrane region" description="Helical" evidence="11">
    <location>
        <begin position="171"/>
        <end position="190"/>
    </location>
</feature>
<comment type="caution">
    <text evidence="14">The sequence shown here is derived from an EMBL/GenBank/DDBJ whole genome shotgun (WGS) entry which is preliminary data.</text>
</comment>
<feature type="transmembrane region" description="Helical" evidence="11">
    <location>
        <begin position="196"/>
        <end position="215"/>
    </location>
</feature>
<dbReference type="PROSITE" id="PS00211">
    <property type="entry name" value="ABC_TRANSPORTER_1"/>
    <property type="match status" value="2"/>
</dbReference>
<keyword evidence="8 11" id="KW-0472">Membrane</keyword>
<dbReference type="SUPFAM" id="SSF90123">
    <property type="entry name" value="ABC transporter transmembrane region"/>
    <property type="match status" value="2"/>
</dbReference>